<name>A0A813JI33_POLGL</name>
<feature type="compositionally biased region" description="Polar residues" evidence="1">
    <location>
        <begin position="598"/>
        <end position="619"/>
    </location>
</feature>
<sequence length="1005" mass="108881">MSGSIAGAGGYPRGLPAGQGPSDDGHASQLQALSRFECWRRVLLGKVGGPSSESPLAAAEPRRGSHQNFSSWRIELTETNQRVIHADCERTRADTEYFRRPDVRRKMEEMLTCWCQQQKARYKQGLNEVLAPFLHLQTEEPPQAQGGRAKPPSDDEVFALFNVFLVRFAPFFDSDDFVPLQCAFVFFRRLLLYHRPDLHNLLVERGVSPDMFCMPWFLTLFASKTPMRLTLQLWDRHLERGEPPFFMFLATAVLLNSEQAVMGSERSQLPEILTSIGISTREELESLWSAAEGLYIRTPATFTARLRRNVLRVGATKPAAGRESGRAGSEADVTETDSHALLERLEQERCFFVLPEEVVGHCYPPKAGEARKPWQPSPVCPWRLLLLDVRPMSDFEAARLPAAIHFDPFGPSGPSSAAPPGQGAWAAGRRLLQWAGESQSQLEPTQVFESLKETLGEGWVCDREAHICLLGAAEDSALVRSLYQVLTEDLTLRHVSVASGGFEAVVSCAQKQGFEIICQNELDRQPSAAPSTAAAAAAGGAAAAAAAAAEGAASKFSSAWSSLKRVAAGASGAAGGADSCAESSTASHADIAGHTKRATSSTAPAESVESTGVTASATPTGPPALRDRPGNWPSDFDLKLLPRIRRASSKKEFLQEGVETWVCVAVVVKRHPSQCDVPGQTDKAASGIAGVAAWPWEGCKSILSLGSGRIVCSTEEEPATVLGEFEVSHVLKVTAKKQAPDVLIFYFREDAATGGSLQEPSMVLHFTEGSEQVGRFIKALRGSHSVPPSGSGSSKAERPLDPPSVAAAAAAVAVAVAAVDEDREVKERHLQDAATLAEGDLQAELATPSALPVRQGAVSQVKGLEREGKDSPERDEVKKEMDRSSHVTTEVEDAHTVKEDQGRHEEEEEEVNDLQLNDGHLEEDKCLNEVDEEEQEDLHNDASHHEQGKLKQELEGKDAASRWQMQGTALWKRGSGPEGEQEATTGCRAQLDEAAGADEEQQQPQ</sequence>
<feature type="region of interest" description="Disordered" evidence="1">
    <location>
        <begin position="782"/>
        <end position="802"/>
    </location>
</feature>
<dbReference type="Gene3D" id="1.10.8.270">
    <property type="entry name" value="putative rabgap domain of human tbc1 domain family member 14 like domains"/>
    <property type="match status" value="1"/>
</dbReference>
<evidence type="ECO:0000313" key="3">
    <source>
        <dbReference type="EMBL" id="CAE8677188.1"/>
    </source>
</evidence>
<feature type="region of interest" description="Disordered" evidence="1">
    <location>
        <begin position="588"/>
        <end position="632"/>
    </location>
</feature>
<protein>
    <recommendedName>
        <fullName evidence="2">Rab-GAP TBC domain-containing protein</fullName>
    </recommendedName>
</protein>
<dbReference type="GO" id="GO:0005802">
    <property type="term" value="C:trans-Golgi network"/>
    <property type="evidence" value="ECO:0007669"/>
    <property type="project" value="TreeGrafter"/>
</dbReference>
<evidence type="ECO:0000256" key="1">
    <source>
        <dbReference type="SAM" id="MobiDB-lite"/>
    </source>
</evidence>
<feature type="compositionally biased region" description="Basic and acidic residues" evidence="1">
    <location>
        <begin position="892"/>
        <end position="905"/>
    </location>
</feature>
<dbReference type="GO" id="GO:0042147">
    <property type="term" value="P:retrograde transport, endosome to Golgi"/>
    <property type="evidence" value="ECO:0007669"/>
    <property type="project" value="InterPro"/>
</dbReference>
<feature type="compositionally biased region" description="Low complexity" evidence="1">
    <location>
        <begin position="782"/>
        <end position="794"/>
    </location>
</feature>
<dbReference type="InterPro" id="IPR039755">
    <property type="entry name" value="TBC1D23"/>
</dbReference>
<dbReference type="SMART" id="SM00164">
    <property type="entry name" value="TBC"/>
    <property type="match status" value="1"/>
</dbReference>
<dbReference type="GO" id="GO:0005829">
    <property type="term" value="C:cytosol"/>
    <property type="evidence" value="ECO:0007669"/>
    <property type="project" value="GOC"/>
</dbReference>
<reference evidence="3" key="1">
    <citation type="submission" date="2021-02" db="EMBL/GenBank/DDBJ databases">
        <authorList>
            <person name="Dougan E. K."/>
            <person name="Rhodes N."/>
            <person name="Thang M."/>
            <person name="Chan C."/>
        </authorList>
    </citation>
    <scope>NUCLEOTIDE SEQUENCE</scope>
</reference>
<feature type="domain" description="Rab-GAP TBC" evidence="2">
    <location>
        <begin position="62"/>
        <end position="241"/>
    </location>
</feature>
<accession>A0A813JI33</accession>
<feature type="compositionally biased region" description="Acidic residues" evidence="1">
    <location>
        <begin position="995"/>
        <end position="1005"/>
    </location>
</feature>
<dbReference type="GO" id="GO:0099041">
    <property type="term" value="P:vesicle tethering to Golgi"/>
    <property type="evidence" value="ECO:0007669"/>
    <property type="project" value="TreeGrafter"/>
</dbReference>
<dbReference type="Pfam" id="PF00566">
    <property type="entry name" value="RabGAP-TBC"/>
    <property type="match status" value="1"/>
</dbReference>
<dbReference type="AlphaFoldDB" id="A0A813JI33"/>
<dbReference type="Proteomes" id="UP000626109">
    <property type="component" value="Unassembled WGS sequence"/>
</dbReference>
<dbReference type="InterPro" id="IPR000195">
    <property type="entry name" value="Rab-GAP-TBC_dom"/>
</dbReference>
<feature type="region of interest" description="Disordered" evidence="1">
    <location>
        <begin position="848"/>
        <end position="1005"/>
    </location>
</feature>
<dbReference type="PROSITE" id="PS50086">
    <property type="entry name" value="TBC_RABGAP"/>
    <property type="match status" value="1"/>
</dbReference>
<feature type="region of interest" description="Disordered" evidence="1">
    <location>
        <begin position="1"/>
        <end position="27"/>
    </location>
</feature>
<proteinExistence type="predicted"/>
<dbReference type="InterPro" id="IPR035969">
    <property type="entry name" value="Rab-GAP_TBC_sf"/>
</dbReference>
<feature type="compositionally biased region" description="Basic and acidic residues" evidence="1">
    <location>
        <begin position="863"/>
        <end position="885"/>
    </location>
</feature>
<feature type="compositionally biased region" description="Gly residues" evidence="1">
    <location>
        <begin position="1"/>
        <end position="12"/>
    </location>
</feature>
<dbReference type="Gene3D" id="1.10.472.80">
    <property type="entry name" value="Ypt/Rab-GAP domain of gyp1p, domain 3"/>
    <property type="match status" value="1"/>
</dbReference>
<dbReference type="PANTHER" id="PTHR13297:SF5">
    <property type="entry name" value="TBC1 DOMAIN FAMILY MEMBER 23"/>
    <property type="match status" value="1"/>
</dbReference>
<gene>
    <name evidence="3" type="ORF">PGLA2088_LOCUS20227</name>
</gene>
<comment type="caution">
    <text evidence="3">The sequence shown here is derived from an EMBL/GenBank/DDBJ whole genome shotgun (WGS) entry which is preliminary data.</text>
</comment>
<evidence type="ECO:0000313" key="4">
    <source>
        <dbReference type="Proteomes" id="UP000626109"/>
    </source>
</evidence>
<dbReference type="EMBL" id="CAJNNW010025417">
    <property type="protein sequence ID" value="CAE8677188.1"/>
    <property type="molecule type" value="Genomic_DNA"/>
</dbReference>
<dbReference type="SUPFAM" id="SSF47923">
    <property type="entry name" value="Ypt/Rab-GAP domain of gyp1p"/>
    <property type="match status" value="2"/>
</dbReference>
<feature type="compositionally biased region" description="Basic and acidic residues" evidence="1">
    <location>
        <begin position="937"/>
        <end position="960"/>
    </location>
</feature>
<feature type="compositionally biased region" description="Basic and acidic residues" evidence="1">
    <location>
        <begin position="919"/>
        <end position="928"/>
    </location>
</feature>
<organism evidence="3 4">
    <name type="scientific">Polarella glacialis</name>
    <name type="common">Dinoflagellate</name>
    <dbReference type="NCBI Taxonomy" id="89957"/>
    <lineage>
        <taxon>Eukaryota</taxon>
        <taxon>Sar</taxon>
        <taxon>Alveolata</taxon>
        <taxon>Dinophyceae</taxon>
        <taxon>Suessiales</taxon>
        <taxon>Suessiaceae</taxon>
        <taxon>Polarella</taxon>
    </lineage>
</organism>
<evidence type="ECO:0000259" key="2">
    <source>
        <dbReference type="PROSITE" id="PS50086"/>
    </source>
</evidence>
<dbReference type="PANTHER" id="PTHR13297">
    <property type="entry name" value="TBC1 DOMAIN FAMILY MEMBER 23-RELATED"/>
    <property type="match status" value="1"/>
</dbReference>